<sequence length="58" mass="6517">MLLFLHGPLNVMDVSKNLPLGTLMVDRVKELHADIHAFRNDWVESVFPSGFAPNVITL</sequence>
<accession>A0A0A0KW96</accession>
<dbReference type="EMBL" id="CM002925">
    <property type="protein sequence ID" value="KGN53828.1"/>
    <property type="molecule type" value="Genomic_DNA"/>
</dbReference>
<evidence type="ECO:0000313" key="1">
    <source>
        <dbReference type="EMBL" id="KGN53828.1"/>
    </source>
</evidence>
<gene>
    <name evidence="1" type="ORF">Csa_4G153550</name>
</gene>
<keyword evidence="2" id="KW-1185">Reference proteome</keyword>
<name>A0A0A0KW96_CUCSA</name>
<proteinExistence type="predicted"/>
<dbReference type="Proteomes" id="UP000029981">
    <property type="component" value="Chromosome 4"/>
</dbReference>
<organism evidence="1 2">
    <name type="scientific">Cucumis sativus</name>
    <name type="common">Cucumber</name>
    <dbReference type="NCBI Taxonomy" id="3659"/>
    <lineage>
        <taxon>Eukaryota</taxon>
        <taxon>Viridiplantae</taxon>
        <taxon>Streptophyta</taxon>
        <taxon>Embryophyta</taxon>
        <taxon>Tracheophyta</taxon>
        <taxon>Spermatophyta</taxon>
        <taxon>Magnoliopsida</taxon>
        <taxon>eudicotyledons</taxon>
        <taxon>Gunneridae</taxon>
        <taxon>Pentapetalae</taxon>
        <taxon>rosids</taxon>
        <taxon>fabids</taxon>
        <taxon>Cucurbitales</taxon>
        <taxon>Cucurbitaceae</taxon>
        <taxon>Benincaseae</taxon>
        <taxon>Cucumis</taxon>
    </lineage>
</organism>
<protein>
    <submittedName>
        <fullName evidence="1">Uncharacterized protein</fullName>
    </submittedName>
</protein>
<reference evidence="1 2" key="1">
    <citation type="journal article" date="2009" name="Nat. Genet.">
        <title>The genome of the cucumber, Cucumis sativus L.</title>
        <authorList>
            <person name="Huang S."/>
            <person name="Li R."/>
            <person name="Zhang Z."/>
            <person name="Li L."/>
            <person name="Gu X."/>
            <person name="Fan W."/>
            <person name="Lucas W.J."/>
            <person name="Wang X."/>
            <person name="Xie B."/>
            <person name="Ni P."/>
            <person name="Ren Y."/>
            <person name="Zhu H."/>
            <person name="Li J."/>
            <person name="Lin K."/>
            <person name="Jin W."/>
            <person name="Fei Z."/>
            <person name="Li G."/>
            <person name="Staub J."/>
            <person name="Kilian A."/>
            <person name="van der Vossen E.A."/>
            <person name="Wu Y."/>
            <person name="Guo J."/>
            <person name="He J."/>
            <person name="Jia Z."/>
            <person name="Ren Y."/>
            <person name="Tian G."/>
            <person name="Lu Y."/>
            <person name="Ruan J."/>
            <person name="Qian W."/>
            <person name="Wang M."/>
            <person name="Huang Q."/>
            <person name="Li B."/>
            <person name="Xuan Z."/>
            <person name="Cao J."/>
            <person name="Asan"/>
            <person name="Wu Z."/>
            <person name="Zhang J."/>
            <person name="Cai Q."/>
            <person name="Bai Y."/>
            <person name="Zhao B."/>
            <person name="Han Y."/>
            <person name="Li Y."/>
            <person name="Li X."/>
            <person name="Wang S."/>
            <person name="Shi Q."/>
            <person name="Liu S."/>
            <person name="Cho W.K."/>
            <person name="Kim J.Y."/>
            <person name="Xu Y."/>
            <person name="Heller-Uszynska K."/>
            <person name="Miao H."/>
            <person name="Cheng Z."/>
            <person name="Zhang S."/>
            <person name="Wu J."/>
            <person name="Yang Y."/>
            <person name="Kang H."/>
            <person name="Li M."/>
            <person name="Liang H."/>
            <person name="Ren X."/>
            <person name="Shi Z."/>
            <person name="Wen M."/>
            <person name="Jian M."/>
            <person name="Yang H."/>
            <person name="Zhang G."/>
            <person name="Yang Z."/>
            <person name="Chen R."/>
            <person name="Liu S."/>
            <person name="Li J."/>
            <person name="Ma L."/>
            <person name="Liu H."/>
            <person name="Zhou Y."/>
            <person name="Zhao J."/>
            <person name="Fang X."/>
            <person name="Li G."/>
            <person name="Fang L."/>
            <person name="Li Y."/>
            <person name="Liu D."/>
            <person name="Zheng H."/>
            <person name="Zhang Y."/>
            <person name="Qin N."/>
            <person name="Li Z."/>
            <person name="Yang G."/>
            <person name="Yang S."/>
            <person name="Bolund L."/>
            <person name="Kristiansen K."/>
            <person name="Zheng H."/>
            <person name="Li S."/>
            <person name="Zhang X."/>
            <person name="Yang H."/>
            <person name="Wang J."/>
            <person name="Sun R."/>
            <person name="Zhang B."/>
            <person name="Jiang S."/>
            <person name="Wang J."/>
            <person name="Du Y."/>
            <person name="Li S."/>
        </authorList>
    </citation>
    <scope>NUCLEOTIDE SEQUENCE [LARGE SCALE GENOMIC DNA]</scope>
    <source>
        <strain evidence="2">cv. 9930</strain>
    </source>
</reference>
<reference evidence="1 2" key="3">
    <citation type="journal article" date="2010" name="BMC Genomics">
        <title>Transcriptome sequencing and comparative analysis of cucumber flowers with different sex types.</title>
        <authorList>
            <person name="Guo S."/>
            <person name="Zheng Y."/>
            <person name="Joung J.G."/>
            <person name="Liu S."/>
            <person name="Zhang Z."/>
            <person name="Crasta O.R."/>
            <person name="Sobral B.W."/>
            <person name="Xu Y."/>
            <person name="Huang S."/>
            <person name="Fei Z."/>
        </authorList>
    </citation>
    <scope>NUCLEOTIDE SEQUENCE [LARGE SCALE GENOMIC DNA]</scope>
    <source>
        <strain evidence="2">cv. 9930</strain>
    </source>
</reference>
<evidence type="ECO:0000313" key="2">
    <source>
        <dbReference type="Proteomes" id="UP000029981"/>
    </source>
</evidence>
<dbReference type="Gramene" id="KGN53828">
    <property type="protein sequence ID" value="KGN53828"/>
    <property type="gene ID" value="Csa_4G153550"/>
</dbReference>
<reference evidence="1 2" key="4">
    <citation type="journal article" date="2011" name="BMC Genomics">
        <title>RNA-Seq improves annotation of protein-coding genes in the cucumber genome.</title>
        <authorList>
            <person name="Li Z."/>
            <person name="Zhang Z."/>
            <person name="Yan P."/>
            <person name="Huang S."/>
            <person name="Fei Z."/>
            <person name="Lin K."/>
        </authorList>
    </citation>
    <scope>NUCLEOTIDE SEQUENCE [LARGE SCALE GENOMIC DNA]</scope>
    <source>
        <strain evidence="2">cv. 9930</strain>
    </source>
</reference>
<dbReference type="AlphaFoldDB" id="A0A0A0KW96"/>
<reference evidence="1 2" key="2">
    <citation type="journal article" date="2009" name="PLoS ONE">
        <title>An integrated genetic and cytogenetic map of the cucumber genome.</title>
        <authorList>
            <person name="Ren Y."/>
            <person name="Zhang Z."/>
            <person name="Liu J."/>
            <person name="Staub J.E."/>
            <person name="Han Y."/>
            <person name="Cheng Z."/>
            <person name="Li X."/>
            <person name="Lu J."/>
            <person name="Miao H."/>
            <person name="Kang H."/>
            <person name="Xie B."/>
            <person name="Gu X."/>
            <person name="Wang X."/>
            <person name="Du Y."/>
            <person name="Jin W."/>
            <person name="Huang S."/>
        </authorList>
    </citation>
    <scope>NUCLEOTIDE SEQUENCE [LARGE SCALE GENOMIC DNA]</scope>
    <source>
        <strain evidence="2">cv. 9930</strain>
    </source>
</reference>